<organism evidence="3 4">
    <name type="scientific">Paenibacillus vortex V453</name>
    <dbReference type="NCBI Taxonomy" id="715225"/>
    <lineage>
        <taxon>Bacteria</taxon>
        <taxon>Bacillati</taxon>
        <taxon>Bacillota</taxon>
        <taxon>Bacilli</taxon>
        <taxon>Bacillales</taxon>
        <taxon>Paenibacillaceae</taxon>
        <taxon>Paenibacillus</taxon>
    </lineage>
</organism>
<evidence type="ECO:0000259" key="2">
    <source>
        <dbReference type="Pfam" id="PF09350"/>
    </source>
</evidence>
<comment type="caution">
    <text evidence="3">The sequence shown here is derived from an EMBL/GenBank/DDBJ whole genome shotgun (WGS) entry which is preliminary data.</text>
</comment>
<evidence type="ECO:0000256" key="1">
    <source>
        <dbReference type="SAM" id="MobiDB-lite"/>
    </source>
</evidence>
<dbReference type="PANTHER" id="PTHR39158">
    <property type="entry name" value="OS08G0560600 PROTEIN"/>
    <property type="match status" value="1"/>
</dbReference>
<dbReference type="PANTHER" id="PTHR39158:SF1">
    <property type="entry name" value="DNAJ HOMOLOG SUBFAMILY C MEMBER 28"/>
    <property type="match status" value="1"/>
</dbReference>
<feature type="compositionally biased region" description="Basic and acidic residues" evidence="1">
    <location>
        <begin position="7"/>
        <end position="23"/>
    </location>
</feature>
<feature type="domain" description="DnaJ homologue subfamily C member 28 conserved" evidence="2">
    <location>
        <begin position="49"/>
        <end position="106"/>
    </location>
</feature>
<keyword evidence="4" id="KW-1185">Reference proteome</keyword>
<dbReference type="InterPro" id="IPR052573">
    <property type="entry name" value="DnaJ_C_subfamily_28"/>
</dbReference>
<dbReference type="KEGG" id="pvo:PVOR_26278"/>
<protein>
    <submittedName>
        <fullName evidence="3">DnaJ-like, subfamily C, member 28, conserved domain protein</fullName>
    </submittedName>
</protein>
<dbReference type="EMBL" id="ADHJ01000043">
    <property type="protein sequence ID" value="EFU39112.1"/>
    <property type="molecule type" value="Genomic_DNA"/>
</dbReference>
<evidence type="ECO:0000313" key="4">
    <source>
        <dbReference type="Proteomes" id="UP000003094"/>
    </source>
</evidence>
<sequence>MFIPSVGEKKEVKQMDVNKDPKESASAADEDQHQEKERRPVSTSSGLLESAVDKFAREGGFDDLPLKGKPIKIEDGDVLTGIMKNANYQPAWIELRKEIAADIKRLLGRPEPNAIPEAELEAINQKIMKYNRMVPNPQLQKGLLSGMNLQAAYDKWE</sequence>
<accession>A0A2R9SP32</accession>
<feature type="compositionally biased region" description="Basic and acidic residues" evidence="1">
    <location>
        <begin position="30"/>
        <end position="40"/>
    </location>
</feature>
<feature type="region of interest" description="Disordered" evidence="1">
    <location>
        <begin position="1"/>
        <end position="49"/>
    </location>
</feature>
<evidence type="ECO:0000313" key="3">
    <source>
        <dbReference type="EMBL" id="EFU39112.1"/>
    </source>
</evidence>
<dbReference type="AlphaFoldDB" id="A0A2R9SP32"/>
<dbReference type="InterPro" id="IPR018961">
    <property type="entry name" value="DnaJ_homolog_subfam-C_membr-28"/>
</dbReference>
<reference evidence="3 4" key="1">
    <citation type="journal article" date="2010" name="BMC Genomics">
        <title>Genome sequence of the pattern forming Paenibacillus vortex bacterium reveals potential for thriving in complex environments.</title>
        <authorList>
            <person name="Sirota-Madi A."/>
            <person name="Olender T."/>
            <person name="Helman Y."/>
            <person name="Ingham C."/>
            <person name="Brainis I."/>
            <person name="Roth D."/>
            <person name="Hagi E."/>
            <person name="Brodsky L."/>
            <person name="Leshkowitz D."/>
            <person name="Galatenko V."/>
            <person name="Nikolaev V."/>
            <person name="Mugasimangalam R.C."/>
            <person name="Bransburg-Zabary S."/>
            <person name="Gutnick D.L."/>
            <person name="Lancet D."/>
            <person name="Ben-Jacob E."/>
        </authorList>
    </citation>
    <scope>NUCLEOTIDE SEQUENCE [LARGE SCALE GENOMIC DNA]</scope>
    <source>
        <strain evidence="3 4">V453</strain>
    </source>
</reference>
<name>A0A2R9SP32_9BACL</name>
<gene>
    <name evidence="3" type="ORF">PVOR_26278</name>
</gene>
<proteinExistence type="predicted"/>
<dbReference type="Proteomes" id="UP000003094">
    <property type="component" value="Unassembled WGS sequence"/>
</dbReference>
<dbReference type="Pfam" id="PF09350">
    <property type="entry name" value="DJC28_CD"/>
    <property type="match status" value="1"/>
</dbReference>